<evidence type="ECO:0000313" key="3">
    <source>
        <dbReference type="Proteomes" id="UP001271007"/>
    </source>
</evidence>
<dbReference type="AlphaFoldDB" id="A0AAJ0D747"/>
<comment type="caution">
    <text evidence="2">The sequence shown here is derived from an EMBL/GenBank/DDBJ whole genome shotgun (WGS) entry which is preliminary data.</text>
</comment>
<gene>
    <name evidence="2" type="ORF">LTR09_010840</name>
</gene>
<feature type="region of interest" description="Disordered" evidence="1">
    <location>
        <begin position="210"/>
        <end position="233"/>
    </location>
</feature>
<organism evidence="2 3">
    <name type="scientific">Extremus antarcticus</name>
    <dbReference type="NCBI Taxonomy" id="702011"/>
    <lineage>
        <taxon>Eukaryota</taxon>
        <taxon>Fungi</taxon>
        <taxon>Dikarya</taxon>
        <taxon>Ascomycota</taxon>
        <taxon>Pezizomycotina</taxon>
        <taxon>Dothideomycetes</taxon>
        <taxon>Dothideomycetidae</taxon>
        <taxon>Mycosphaerellales</taxon>
        <taxon>Extremaceae</taxon>
        <taxon>Extremus</taxon>
    </lineage>
</organism>
<dbReference type="InterPro" id="IPR038883">
    <property type="entry name" value="AN11006-like"/>
</dbReference>
<accession>A0AAJ0D747</accession>
<dbReference type="PANTHER" id="PTHR42085">
    <property type="entry name" value="F-BOX DOMAIN-CONTAINING PROTEIN"/>
    <property type="match status" value="1"/>
</dbReference>
<evidence type="ECO:0000313" key="2">
    <source>
        <dbReference type="EMBL" id="KAK3047726.1"/>
    </source>
</evidence>
<dbReference type="EMBL" id="JAWDJX010000057">
    <property type="protein sequence ID" value="KAK3047726.1"/>
    <property type="molecule type" value="Genomic_DNA"/>
</dbReference>
<proteinExistence type="predicted"/>
<dbReference type="Proteomes" id="UP001271007">
    <property type="component" value="Unassembled WGS sequence"/>
</dbReference>
<dbReference type="PANTHER" id="PTHR42085:SF2">
    <property type="entry name" value="F-BOX DOMAIN-CONTAINING PROTEIN"/>
    <property type="match status" value="1"/>
</dbReference>
<sequence>MAANTSVQSLHHHTTITSSPLLTIPPELRNLVYRYTLVSDKPLKLDITTIVRHKSLLDTCKEIRSEATSIFWAENEFLVDIDQMRQAEDALLVAGKANCRSITCLMAQARLRAYAWESTALHNFEGITMFRVLAVELATMLYNSGVREEAVLMERKGLEEMSSLSARRLDNMIEQFHTTFLLMRYHAAHHCMTTEGLTRQRSKAKQVAETTDRPTARPAMNNHCPTARPATTTYCPTARPDKARRRAAALLDDQLGISMECKWDRKLFGTCDHQLEKSKETGRFHHERA</sequence>
<name>A0AAJ0D747_9PEZI</name>
<evidence type="ECO:0000256" key="1">
    <source>
        <dbReference type="SAM" id="MobiDB-lite"/>
    </source>
</evidence>
<reference evidence="2" key="1">
    <citation type="submission" date="2023-04" db="EMBL/GenBank/DDBJ databases">
        <title>Black Yeasts Isolated from many extreme environments.</title>
        <authorList>
            <person name="Coleine C."/>
            <person name="Stajich J.E."/>
            <person name="Selbmann L."/>
        </authorList>
    </citation>
    <scope>NUCLEOTIDE SEQUENCE</scope>
    <source>
        <strain evidence="2">CCFEE 5312</strain>
    </source>
</reference>
<keyword evidence="3" id="KW-1185">Reference proteome</keyword>
<protein>
    <submittedName>
        <fullName evidence="2">Uncharacterized protein</fullName>
    </submittedName>
</protein>